<dbReference type="SUPFAM" id="SSF48163">
    <property type="entry name" value="An anticodon-binding domain of class I aminoacyl-tRNA synthetases"/>
    <property type="match status" value="1"/>
</dbReference>
<dbReference type="AlphaFoldDB" id="A0A1I3LIZ4"/>
<dbReference type="InterPro" id="IPR004527">
    <property type="entry name" value="Glu-tRNA-ligase_bac/mito"/>
</dbReference>
<dbReference type="RefSeq" id="WP_090627375.1">
    <property type="nucleotide sequence ID" value="NZ_FOQO01000006.1"/>
</dbReference>
<keyword evidence="12" id="KW-1185">Reference proteome</keyword>
<accession>A0A1I3LIZ4</accession>
<gene>
    <name evidence="8" type="primary">gltX</name>
    <name evidence="11" type="ORF">SAMN05444682_10639</name>
</gene>
<evidence type="ECO:0000256" key="2">
    <source>
        <dbReference type="ARBA" id="ARBA00022490"/>
    </source>
</evidence>
<dbReference type="FunFam" id="3.40.50.620:FF:000127">
    <property type="entry name" value="Glutamate--tRNA ligase"/>
    <property type="match status" value="1"/>
</dbReference>
<dbReference type="EMBL" id="FOQO01000006">
    <property type="protein sequence ID" value="SFI84456.1"/>
    <property type="molecule type" value="Genomic_DNA"/>
</dbReference>
<feature type="domain" description="Glutamyl/glutaminyl-tRNA synthetase class Ib catalytic" evidence="9">
    <location>
        <begin position="6"/>
        <end position="346"/>
    </location>
</feature>
<evidence type="ECO:0000256" key="8">
    <source>
        <dbReference type="HAMAP-Rule" id="MF_00022"/>
    </source>
</evidence>
<evidence type="ECO:0000313" key="12">
    <source>
        <dbReference type="Proteomes" id="UP000198670"/>
    </source>
</evidence>
<dbReference type="GO" id="GO:0008270">
    <property type="term" value="F:zinc ion binding"/>
    <property type="evidence" value="ECO:0007669"/>
    <property type="project" value="InterPro"/>
</dbReference>
<dbReference type="PANTHER" id="PTHR43311:SF2">
    <property type="entry name" value="GLUTAMATE--TRNA LIGASE, MITOCHONDRIAL-RELATED"/>
    <property type="match status" value="1"/>
</dbReference>
<dbReference type="InterPro" id="IPR020058">
    <property type="entry name" value="Glu/Gln-tRNA-synth_Ib_cat-dom"/>
</dbReference>
<evidence type="ECO:0000313" key="11">
    <source>
        <dbReference type="EMBL" id="SFI84456.1"/>
    </source>
</evidence>
<proteinExistence type="inferred from homology"/>
<comment type="subunit">
    <text evidence="8">Monomer.</text>
</comment>
<feature type="domain" description="Aminoacyl-tRNA synthetase class I anticodon-binding" evidence="10">
    <location>
        <begin position="368"/>
        <end position="502"/>
    </location>
</feature>
<feature type="short sequence motif" description="'HIGH' region" evidence="8">
    <location>
        <begin position="13"/>
        <end position="23"/>
    </location>
</feature>
<keyword evidence="4 8" id="KW-0547">Nucleotide-binding</keyword>
<dbReference type="InterPro" id="IPR045462">
    <property type="entry name" value="aa-tRNA-synth_I_cd-bd"/>
</dbReference>
<dbReference type="GO" id="GO:0000049">
    <property type="term" value="F:tRNA binding"/>
    <property type="evidence" value="ECO:0007669"/>
    <property type="project" value="InterPro"/>
</dbReference>
<dbReference type="GO" id="GO:0004818">
    <property type="term" value="F:glutamate-tRNA ligase activity"/>
    <property type="evidence" value="ECO:0007669"/>
    <property type="project" value="UniProtKB-UniRule"/>
</dbReference>
<dbReference type="InterPro" id="IPR049940">
    <property type="entry name" value="GluQ/Sye"/>
</dbReference>
<evidence type="ECO:0000259" key="10">
    <source>
        <dbReference type="Pfam" id="PF19269"/>
    </source>
</evidence>
<protein>
    <recommendedName>
        <fullName evidence="8">Glutamate--tRNA ligase</fullName>
        <ecNumber evidence="8">6.1.1.17</ecNumber>
    </recommendedName>
    <alternativeName>
        <fullName evidence="8">Glutamyl-tRNA synthetase</fullName>
        <shortName evidence="8">GluRS</shortName>
    </alternativeName>
</protein>
<evidence type="ECO:0000256" key="7">
    <source>
        <dbReference type="ARBA" id="ARBA00023146"/>
    </source>
</evidence>
<feature type="short sequence motif" description="'KMSKS' region" evidence="8">
    <location>
        <begin position="260"/>
        <end position="264"/>
    </location>
</feature>
<dbReference type="Proteomes" id="UP000198670">
    <property type="component" value="Unassembled WGS sequence"/>
</dbReference>
<comment type="subcellular location">
    <subcellularLocation>
        <location evidence="8">Cytoplasm</location>
    </subcellularLocation>
</comment>
<dbReference type="InterPro" id="IPR001412">
    <property type="entry name" value="aa-tRNA-synth_I_CS"/>
</dbReference>
<dbReference type="CDD" id="cd00808">
    <property type="entry name" value="GluRS_core"/>
    <property type="match status" value="1"/>
</dbReference>
<evidence type="ECO:0000256" key="5">
    <source>
        <dbReference type="ARBA" id="ARBA00022840"/>
    </source>
</evidence>
<evidence type="ECO:0000256" key="3">
    <source>
        <dbReference type="ARBA" id="ARBA00022598"/>
    </source>
</evidence>
<dbReference type="InterPro" id="IPR014729">
    <property type="entry name" value="Rossmann-like_a/b/a_fold"/>
</dbReference>
<dbReference type="Gene3D" id="1.10.10.350">
    <property type="match status" value="1"/>
</dbReference>
<dbReference type="NCBIfam" id="TIGR00464">
    <property type="entry name" value="gltX_bact"/>
    <property type="match status" value="1"/>
</dbReference>
<feature type="binding site" evidence="8">
    <location>
        <position position="263"/>
    </location>
    <ligand>
        <name>ATP</name>
        <dbReference type="ChEBI" id="CHEBI:30616"/>
    </ligand>
</feature>
<evidence type="ECO:0000256" key="1">
    <source>
        <dbReference type="ARBA" id="ARBA00007894"/>
    </source>
</evidence>
<dbReference type="OrthoDB" id="9807503at2"/>
<keyword evidence="5 8" id="KW-0067">ATP-binding</keyword>
<dbReference type="PANTHER" id="PTHR43311">
    <property type="entry name" value="GLUTAMATE--TRNA LIGASE"/>
    <property type="match status" value="1"/>
</dbReference>
<keyword evidence="3 8" id="KW-0436">Ligase</keyword>
<comment type="similarity">
    <text evidence="1 8">Belongs to the class-I aminoacyl-tRNA synthetase family. Glutamate--tRNA ligase type 1 subfamily.</text>
</comment>
<evidence type="ECO:0000256" key="4">
    <source>
        <dbReference type="ARBA" id="ARBA00022741"/>
    </source>
</evidence>
<dbReference type="HAMAP" id="MF_00022">
    <property type="entry name" value="Glu_tRNA_synth_type1"/>
    <property type="match status" value="1"/>
</dbReference>
<dbReference type="SUPFAM" id="SSF52374">
    <property type="entry name" value="Nucleotidylyl transferase"/>
    <property type="match status" value="1"/>
</dbReference>
<evidence type="ECO:0000259" key="9">
    <source>
        <dbReference type="Pfam" id="PF00749"/>
    </source>
</evidence>
<dbReference type="GO" id="GO:0005524">
    <property type="term" value="F:ATP binding"/>
    <property type="evidence" value="ECO:0007669"/>
    <property type="project" value="UniProtKB-UniRule"/>
</dbReference>
<dbReference type="Pfam" id="PF00749">
    <property type="entry name" value="tRNA-synt_1c"/>
    <property type="match status" value="1"/>
</dbReference>
<dbReference type="InterPro" id="IPR008925">
    <property type="entry name" value="aa_tRNA-synth_I_cd-bd_sf"/>
</dbReference>
<dbReference type="GO" id="GO:0005829">
    <property type="term" value="C:cytosol"/>
    <property type="evidence" value="ECO:0007669"/>
    <property type="project" value="TreeGrafter"/>
</dbReference>
<comment type="caution">
    <text evidence="8">Lacks conserved residue(s) required for the propagation of feature annotation.</text>
</comment>
<keyword evidence="7 8" id="KW-0030">Aminoacyl-tRNA synthetase</keyword>
<dbReference type="InterPro" id="IPR000924">
    <property type="entry name" value="Glu/Gln-tRNA-synth"/>
</dbReference>
<organism evidence="11 12">
    <name type="scientific">Parapedobacter indicus</name>
    <dbReference type="NCBI Taxonomy" id="1477437"/>
    <lineage>
        <taxon>Bacteria</taxon>
        <taxon>Pseudomonadati</taxon>
        <taxon>Bacteroidota</taxon>
        <taxon>Sphingobacteriia</taxon>
        <taxon>Sphingobacteriales</taxon>
        <taxon>Sphingobacteriaceae</taxon>
        <taxon>Parapedobacter</taxon>
    </lineage>
</organism>
<name>A0A1I3LIZ4_9SPHI</name>
<sequence length="507" mass="58164">MDQDRKVRVRFAPSPTGGLHLGGVRTALFNYLFARHNGGTFVLRIEDTDQTRFVEGAEAYIQDCLTWCGIEPDESPLHGGEYGPYRQSERKENYRYYAEQLVADGYAYYAFDTAEELETQRNLQPNFKYSHENRTQLRNSLSLPATEVQRLIAEGHPYVIRIKMPVGETIGFEDMIRGVVSFDSSLVDDKVLLKADGMPTYHLAVVVDDYQMDITHVFRGEEWLPSAPVHILLWEYLGWRGSMPHWAHLPLILKPDGNGKLSKRDGDRLGFPVYAMNWQDPKTGDLTRGFREMGFLPEAFVNMLALLGWNDGSDQELFFRDELISKFSVDRISKAGAKFDFEKAKWFNHEWIKQSEDEVLLPQLSDVLAEHGVLDVDRAYLSNVLPLVKERLTFLSDFWEQASYFFRQPDSYDLASVQPKWTAEKTAFFAEMITKLENFEPWHSAELESFYKLAIQASGMKVGELMLPFRIMLVGGKFGPHVFDIAALLGREETVARMKKGLEAFIT</sequence>
<reference evidence="11 12" key="1">
    <citation type="submission" date="2016-10" db="EMBL/GenBank/DDBJ databases">
        <authorList>
            <person name="de Groot N.N."/>
        </authorList>
    </citation>
    <scope>NUCLEOTIDE SEQUENCE [LARGE SCALE GENOMIC DNA]</scope>
    <source>
        <strain evidence="11 12">RK1</strain>
    </source>
</reference>
<dbReference type="Pfam" id="PF19269">
    <property type="entry name" value="Anticodon_2"/>
    <property type="match status" value="1"/>
</dbReference>
<comment type="function">
    <text evidence="8">Catalyzes the attachment of glutamate to tRNA(Glu) in a two-step reaction: glutamate is first activated by ATP to form Glu-AMP and then transferred to the acceptor end of tRNA(Glu).</text>
</comment>
<evidence type="ECO:0000256" key="6">
    <source>
        <dbReference type="ARBA" id="ARBA00022917"/>
    </source>
</evidence>
<dbReference type="InterPro" id="IPR033910">
    <property type="entry name" value="GluRS_core"/>
</dbReference>
<comment type="catalytic activity">
    <reaction evidence="8">
        <text>tRNA(Glu) + L-glutamate + ATP = L-glutamyl-tRNA(Glu) + AMP + diphosphate</text>
        <dbReference type="Rhea" id="RHEA:23540"/>
        <dbReference type="Rhea" id="RHEA-COMP:9663"/>
        <dbReference type="Rhea" id="RHEA-COMP:9680"/>
        <dbReference type="ChEBI" id="CHEBI:29985"/>
        <dbReference type="ChEBI" id="CHEBI:30616"/>
        <dbReference type="ChEBI" id="CHEBI:33019"/>
        <dbReference type="ChEBI" id="CHEBI:78442"/>
        <dbReference type="ChEBI" id="CHEBI:78520"/>
        <dbReference type="ChEBI" id="CHEBI:456215"/>
        <dbReference type="EC" id="6.1.1.17"/>
    </reaction>
</comment>
<dbReference type="InterPro" id="IPR020751">
    <property type="entry name" value="aa-tRNA-synth_I_codon-bd_sub2"/>
</dbReference>
<keyword evidence="6 8" id="KW-0648">Protein biosynthesis</keyword>
<dbReference type="PRINTS" id="PR00987">
    <property type="entry name" value="TRNASYNTHGLU"/>
</dbReference>
<keyword evidence="2 8" id="KW-0963">Cytoplasm</keyword>
<dbReference type="GO" id="GO:0006424">
    <property type="term" value="P:glutamyl-tRNA aminoacylation"/>
    <property type="evidence" value="ECO:0007669"/>
    <property type="project" value="UniProtKB-UniRule"/>
</dbReference>
<dbReference type="PROSITE" id="PS00178">
    <property type="entry name" value="AA_TRNA_LIGASE_I"/>
    <property type="match status" value="1"/>
</dbReference>
<dbReference type="Gene3D" id="3.40.50.620">
    <property type="entry name" value="HUPs"/>
    <property type="match status" value="1"/>
</dbReference>
<dbReference type="EC" id="6.1.1.17" evidence="8"/>
<dbReference type="STRING" id="1477437.SAMN05444682_10639"/>